<dbReference type="Gene3D" id="1.10.150.130">
    <property type="match status" value="1"/>
</dbReference>
<dbReference type="STRING" id="332999.SAMN04488511_102354"/>
<name>A0A1I0SQ38_9SPHI</name>
<evidence type="ECO:0000256" key="2">
    <source>
        <dbReference type="ARBA" id="ARBA00023172"/>
    </source>
</evidence>
<sequence length="421" mass="48915">MTTVSATIIKKDQKSDRTWNVKIRVWHNKKPAYIDTNHFVIMKQLGRKSKESETLVIKDNFILDRVAPDLKRYRDWISSNESYIKRLSAFEVRDKLAELRDGISIEVIDFLGFCKNFIDSKKKVNKVSSAKTLTTVYNSLVDYFKSDYLPITEINYNFLKRYELYLSNPREITRKNHSGLSRTYVQKGVREAGLHNHMRDLRLLFNEARNEFNDEDLGIIKIAHYPFKKYKVGTAPLTAHRDRSVEEILKLKNCELPEGSRAELARDLGMLSLYLLGMNAADLYELPVMTGNEDRINYNRAKTRNKRLDKAFFSVKIVDEARPLLRKYAGNLQLRYSSTQGLNSAINEGLKVLSEKTDVSEIDFYDFRHTVGTWIRRKCGYSTDDVAEALNQKTRTVTDIYIGDDWGLIDRMQADMLDLLN</sequence>
<dbReference type="GO" id="GO:0003677">
    <property type="term" value="F:DNA binding"/>
    <property type="evidence" value="ECO:0007669"/>
    <property type="project" value="UniProtKB-KW"/>
</dbReference>
<evidence type="ECO:0000256" key="1">
    <source>
        <dbReference type="ARBA" id="ARBA00023125"/>
    </source>
</evidence>
<dbReference type="GO" id="GO:0015074">
    <property type="term" value="P:DNA integration"/>
    <property type="evidence" value="ECO:0007669"/>
    <property type="project" value="InterPro"/>
</dbReference>
<keyword evidence="1" id="KW-0238">DNA-binding</keyword>
<proteinExistence type="predicted"/>
<feature type="domain" description="Phage integrase SAM-like" evidence="3">
    <location>
        <begin position="109"/>
        <end position="230"/>
    </location>
</feature>
<keyword evidence="5" id="KW-1185">Reference proteome</keyword>
<dbReference type="GO" id="GO:0006310">
    <property type="term" value="P:DNA recombination"/>
    <property type="evidence" value="ECO:0007669"/>
    <property type="project" value="UniProtKB-KW"/>
</dbReference>
<dbReference type="EMBL" id="FOJM01000002">
    <property type="protein sequence ID" value="SFA41592.1"/>
    <property type="molecule type" value="Genomic_DNA"/>
</dbReference>
<dbReference type="InterPro" id="IPR025269">
    <property type="entry name" value="SAM-like_dom"/>
</dbReference>
<keyword evidence="2" id="KW-0233">DNA recombination</keyword>
<dbReference type="Pfam" id="PF13102">
    <property type="entry name" value="Phage_int_SAM_5"/>
    <property type="match status" value="1"/>
</dbReference>
<dbReference type="Proteomes" id="UP000198836">
    <property type="component" value="Unassembled WGS sequence"/>
</dbReference>
<organism evidence="4 5">
    <name type="scientific">Pedobacter suwonensis</name>
    <dbReference type="NCBI Taxonomy" id="332999"/>
    <lineage>
        <taxon>Bacteria</taxon>
        <taxon>Pseudomonadati</taxon>
        <taxon>Bacteroidota</taxon>
        <taxon>Sphingobacteriia</taxon>
        <taxon>Sphingobacteriales</taxon>
        <taxon>Sphingobacteriaceae</taxon>
        <taxon>Pedobacter</taxon>
    </lineage>
</organism>
<dbReference type="InterPro" id="IPR011010">
    <property type="entry name" value="DNA_brk_join_enz"/>
</dbReference>
<protein>
    <submittedName>
        <fullName evidence="4">Phage integrase SAM-like domain-containing protein</fullName>
    </submittedName>
</protein>
<dbReference type="InterPro" id="IPR010998">
    <property type="entry name" value="Integrase_recombinase_N"/>
</dbReference>
<evidence type="ECO:0000313" key="5">
    <source>
        <dbReference type="Proteomes" id="UP000198836"/>
    </source>
</evidence>
<reference evidence="5" key="1">
    <citation type="submission" date="2016-10" db="EMBL/GenBank/DDBJ databases">
        <authorList>
            <person name="Varghese N."/>
            <person name="Submissions S."/>
        </authorList>
    </citation>
    <scope>NUCLEOTIDE SEQUENCE [LARGE SCALE GENOMIC DNA]</scope>
    <source>
        <strain evidence="5">DSM 18130</strain>
    </source>
</reference>
<gene>
    <name evidence="4" type="ORF">SAMN04488511_102354</name>
</gene>
<dbReference type="SUPFAM" id="SSF56349">
    <property type="entry name" value="DNA breaking-rejoining enzymes"/>
    <property type="match status" value="1"/>
</dbReference>
<dbReference type="RefSeq" id="WP_090980668.1">
    <property type="nucleotide sequence ID" value="NZ_FOJM01000002.1"/>
</dbReference>
<evidence type="ECO:0000313" key="4">
    <source>
        <dbReference type="EMBL" id="SFA41592.1"/>
    </source>
</evidence>
<dbReference type="AlphaFoldDB" id="A0A1I0SQ38"/>
<dbReference type="InterPro" id="IPR013762">
    <property type="entry name" value="Integrase-like_cat_sf"/>
</dbReference>
<accession>A0A1I0SQ38</accession>
<dbReference type="Gene3D" id="1.10.443.10">
    <property type="entry name" value="Intergrase catalytic core"/>
    <property type="match status" value="1"/>
</dbReference>
<evidence type="ECO:0000259" key="3">
    <source>
        <dbReference type="Pfam" id="PF13102"/>
    </source>
</evidence>
<dbReference type="OrthoDB" id="5326076at2"/>